<dbReference type="Gene3D" id="3.40.50.1000">
    <property type="entry name" value="HAD superfamily/HAD-like"/>
    <property type="match status" value="1"/>
</dbReference>
<organism evidence="1 2">
    <name type="scientific">Singulisphaera acidiphila (strain ATCC BAA-1392 / DSM 18658 / VKM B-2454 / MOB10)</name>
    <dbReference type="NCBI Taxonomy" id="886293"/>
    <lineage>
        <taxon>Bacteria</taxon>
        <taxon>Pseudomonadati</taxon>
        <taxon>Planctomycetota</taxon>
        <taxon>Planctomycetia</taxon>
        <taxon>Isosphaerales</taxon>
        <taxon>Isosphaeraceae</taxon>
        <taxon>Singulisphaera</taxon>
    </lineage>
</organism>
<gene>
    <name evidence="1" type="ordered locus">Sinac_2313</name>
</gene>
<dbReference type="Pfam" id="PF00702">
    <property type="entry name" value="Hydrolase"/>
    <property type="match status" value="1"/>
</dbReference>
<dbReference type="CDD" id="cd02603">
    <property type="entry name" value="HAD_sEH-N_like"/>
    <property type="match status" value="1"/>
</dbReference>
<dbReference type="HOGENOM" id="CLU_045011_9_5_0"/>
<evidence type="ECO:0000313" key="1">
    <source>
        <dbReference type="EMBL" id="AGA26627.1"/>
    </source>
</evidence>
<dbReference type="PRINTS" id="PR00413">
    <property type="entry name" value="HADHALOGNASE"/>
</dbReference>
<protein>
    <submittedName>
        <fullName evidence="1">Haloacid dehalogenase superfamily protein, subfamily IA, variant 3 with third motif having DD or ED</fullName>
    </submittedName>
</protein>
<dbReference type="EMBL" id="CP003364">
    <property type="protein sequence ID" value="AGA26627.1"/>
    <property type="molecule type" value="Genomic_DNA"/>
</dbReference>
<dbReference type="InterPro" id="IPR036412">
    <property type="entry name" value="HAD-like_sf"/>
</dbReference>
<sequence length="222" mass="24347">MTQFGKQPPVLIFDFGNVVAYFDYRKACDVLGRPLGLSGEALLELARARNFVAILQQYESGAITAEAFSTLFCGLVGLDMPHQEFAAAWSDIFWLNEPMARLVEFLKNEGYRLILGSNTNALHAAQFQRQFAKTLAHFDHLVLSHEVGHLKPSAEFYHACAAAAGQEPASCLFIDDLAENVEGAKAAGLSALQFTEFPKLLRDLMAAGVNISPMFESNSDGR</sequence>
<dbReference type="InterPro" id="IPR023198">
    <property type="entry name" value="PGP-like_dom2"/>
</dbReference>
<dbReference type="KEGG" id="saci:Sinac_2313"/>
<dbReference type="eggNOG" id="COG1011">
    <property type="taxonomic scope" value="Bacteria"/>
</dbReference>
<dbReference type="NCBIfam" id="TIGR01509">
    <property type="entry name" value="HAD-SF-IA-v3"/>
    <property type="match status" value="1"/>
</dbReference>
<accession>L0DBK6</accession>
<dbReference type="SFLD" id="SFLDG01129">
    <property type="entry name" value="C1.5:_HAD__Beta-PGM__Phosphata"/>
    <property type="match status" value="1"/>
</dbReference>
<dbReference type="PANTHER" id="PTHR43611:SF3">
    <property type="entry name" value="FLAVIN MONONUCLEOTIDE HYDROLASE 1, CHLOROPLATIC"/>
    <property type="match status" value="1"/>
</dbReference>
<keyword evidence="2" id="KW-1185">Reference proteome</keyword>
<name>L0DBK6_SINAD</name>
<dbReference type="Gene3D" id="1.10.150.240">
    <property type="entry name" value="Putative phosphatase, domain 2"/>
    <property type="match status" value="1"/>
</dbReference>
<reference evidence="1 2" key="1">
    <citation type="submission" date="2012-02" db="EMBL/GenBank/DDBJ databases">
        <title>Complete sequence of chromosome of Singulisphaera acidiphila DSM 18658.</title>
        <authorList>
            <consortium name="US DOE Joint Genome Institute (JGI-PGF)"/>
            <person name="Lucas S."/>
            <person name="Copeland A."/>
            <person name="Lapidus A."/>
            <person name="Glavina del Rio T."/>
            <person name="Dalin E."/>
            <person name="Tice H."/>
            <person name="Bruce D."/>
            <person name="Goodwin L."/>
            <person name="Pitluck S."/>
            <person name="Peters L."/>
            <person name="Ovchinnikova G."/>
            <person name="Chertkov O."/>
            <person name="Kyrpides N."/>
            <person name="Mavromatis K."/>
            <person name="Ivanova N."/>
            <person name="Brettin T."/>
            <person name="Detter J.C."/>
            <person name="Han C."/>
            <person name="Larimer F."/>
            <person name="Land M."/>
            <person name="Hauser L."/>
            <person name="Markowitz V."/>
            <person name="Cheng J.-F."/>
            <person name="Hugenholtz P."/>
            <person name="Woyke T."/>
            <person name="Wu D."/>
            <person name="Tindall B."/>
            <person name="Pomrenke H."/>
            <person name="Brambilla E."/>
            <person name="Klenk H.-P."/>
            <person name="Eisen J.A."/>
        </authorList>
    </citation>
    <scope>NUCLEOTIDE SEQUENCE [LARGE SCALE GENOMIC DNA]</scope>
    <source>
        <strain evidence="2">ATCC BAA-1392 / DSM 18658 / VKM B-2454 / MOB10</strain>
    </source>
</reference>
<dbReference type="PANTHER" id="PTHR43611">
    <property type="entry name" value="ALPHA-D-GLUCOSE 1-PHOSPHATE PHOSPHATASE"/>
    <property type="match status" value="1"/>
</dbReference>
<dbReference type="Proteomes" id="UP000010798">
    <property type="component" value="Chromosome"/>
</dbReference>
<dbReference type="SFLD" id="SFLDS00003">
    <property type="entry name" value="Haloacid_Dehalogenase"/>
    <property type="match status" value="1"/>
</dbReference>
<dbReference type="STRING" id="886293.Sinac_2313"/>
<dbReference type="AlphaFoldDB" id="L0DBK6"/>
<proteinExistence type="predicted"/>
<dbReference type="OrthoDB" id="9797415at2"/>
<dbReference type="RefSeq" id="WP_015245782.1">
    <property type="nucleotide sequence ID" value="NC_019892.1"/>
</dbReference>
<dbReference type="SUPFAM" id="SSF56784">
    <property type="entry name" value="HAD-like"/>
    <property type="match status" value="1"/>
</dbReference>
<evidence type="ECO:0000313" key="2">
    <source>
        <dbReference type="Proteomes" id="UP000010798"/>
    </source>
</evidence>
<dbReference type="InterPro" id="IPR006439">
    <property type="entry name" value="HAD-SF_hydro_IA"/>
</dbReference>
<dbReference type="InterPro" id="IPR023214">
    <property type="entry name" value="HAD_sf"/>
</dbReference>